<keyword evidence="3" id="KW-1185">Reference proteome</keyword>
<feature type="compositionally biased region" description="Basic and acidic residues" evidence="1">
    <location>
        <begin position="59"/>
        <end position="75"/>
    </location>
</feature>
<sequence length="75" mass="8456">MANQPLNDAQKNNQSEPTNESNKSMIEQAINPPELINQPNFPKNPEELISNPGVAPQMLDDRRDLRGDLTRDEES</sequence>
<gene>
    <name evidence="2" type="ordered locus">Sta7437_2696</name>
</gene>
<accession>K9XX20</accession>
<name>K9XX20_STAC7</name>
<evidence type="ECO:0000256" key="1">
    <source>
        <dbReference type="SAM" id="MobiDB-lite"/>
    </source>
</evidence>
<dbReference type="OrthoDB" id="9894660at2"/>
<organism evidence="2 3">
    <name type="scientific">Stanieria cyanosphaera (strain ATCC 29371 / PCC 7437)</name>
    <dbReference type="NCBI Taxonomy" id="111780"/>
    <lineage>
        <taxon>Bacteria</taxon>
        <taxon>Bacillati</taxon>
        <taxon>Cyanobacteriota</taxon>
        <taxon>Cyanophyceae</taxon>
        <taxon>Pleurocapsales</taxon>
        <taxon>Dermocarpellaceae</taxon>
        <taxon>Stanieria</taxon>
    </lineage>
</organism>
<dbReference type="HOGENOM" id="CLU_2669265_0_0_3"/>
<reference evidence="3" key="1">
    <citation type="journal article" date="2013" name="Proc. Natl. Acad. Sci. U.S.A.">
        <title>Improving the coverage of the cyanobacterial phylum using diversity-driven genome sequencing.</title>
        <authorList>
            <person name="Shih P.M."/>
            <person name="Wu D."/>
            <person name="Latifi A."/>
            <person name="Axen S.D."/>
            <person name="Fewer D.P."/>
            <person name="Talla E."/>
            <person name="Calteau A."/>
            <person name="Cai F."/>
            <person name="Tandeau de Marsac N."/>
            <person name="Rippka R."/>
            <person name="Herdman M."/>
            <person name="Sivonen K."/>
            <person name="Coursin T."/>
            <person name="Laurent T."/>
            <person name="Goodwin L."/>
            <person name="Nolan M."/>
            <person name="Davenport K.W."/>
            <person name="Han C.S."/>
            <person name="Rubin E.M."/>
            <person name="Eisen J.A."/>
            <person name="Woyke T."/>
            <person name="Gugger M."/>
            <person name="Kerfeld C.A."/>
        </authorList>
    </citation>
    <scope>NUCLEOTIDE SEQUENCE [LARGE SCALE GENOMIC DNA]</scope>
    <source>
        <strain evidence="3">ATCC 29371 / PCC 7437</strain>
    </source>
</reference>
<dbReference type="AlphaFoldDB" id="K9XX20"/>
<proteinExistence type="predicted"/>
<evidence type="ECO:0000313" key="3">
    <source>
        <dbReference type="Proteomes" id="UP000010473"/>
    </source>
</evidence>
<dbReference type="EMBL" id="CP003653">
    <property type="protein sequence ID" value="AFZ36222.1"/>
    <property type="molecule type" value="Genomic_DNA"/>
</dbReference>
<protein>
    <submittedName>
        <fullName evidence="2">Uncharacterized protein</fullName>
    </submittedName>
</protein>
<dbReference type="RefSeq" id="WP_015193890.1">
    <property type="nucleotide sequence ID" value="NC_019748.1"/>
</dbReference>
<dbReference type="KEGG" id="scs:Sta7437_2696"/>
<feature type="compositionally biased region" description="Polar residues" evidence="1">
    <location>
        <begin position="1"/>
        <end position="25"/>
    </location>
</feature>
<feature type="region of interest" description="Disordered" evidence="1">
    <location>
        <begin position="1"/>
        <end position="75"/>
    </location>
</feature>
<evidence type="ECO:0000313" key="2">
    <source>
        <dbReference type="EMBL" id="AFZ36222.1"/>
    </source>
</evidence>
<dbReference type="Proteomes" id="UP000010473">
    <property type="component" value="Chromosome"/>
</dbReference>